<proteinExistence type="predicted"/>
<evidence type="ECO:0000256" key="1">
    <source>
        <dbReference type="SAM" id="MobiDB-lite"/>
    </source>
</evidence>
<comment type="caution">
    <text evidence="2">The sequence shown here is derived from an EMBL/GenBank/DDBJ whole genome shotgun (WGS) entry which is preliminary data.</text>
</comment>
<feature type="compositionally biased region" description="Gly residues" evidence="1">
    <location>
        <begin position="1"/>
        <end position="15"/>
    </location>
</feature>
<feature type="region of interest" description="Disordered" evidence="1">
    <location>
        <begin position="1"/>
        <end position="27"/>
    </location>
</feature>
<protein>
    <submittedName>
        <fullName evidence="2">Uncharacterized protein</fullName>
    </submittedName>
</protein>
<dbReference type="Proteomes" id="UP001519460">
    <property type="component" value="Unassembled WGS sequence"/>
</dbReference>
<name>A0ABD0LW14_9CAEN</name>
<gene>
    <name evidence="2" type="ORF">BaRGS_00005768</name>
</gene>
<dbReference type="EMBL" id="JACVVK020000022">
    <property type="protein sequence ID" value="KAK7503142.1"/>
    <property type="molecule type" value="Genomic_DNA"/>
</dbReference>
<keyword evidence="3" id="KW-1185">Reference proteome</keyword>
<dbReference type="AlphaFoldDB" id="A0ABD0LW14"/>
<sequence>MTDEGGGVSLGGVGDVQGMEVDDSACGNERMGVGEVVSRDVWVLTKGQTGIEQNKTLMPCQLPYRRGREQRSGMGEISFEDLLLLKTTV</sequence>
<organism evidence="2 3">
    <name type="scientific">Batillaria attramentaria</name>
    <dbReference type="NCBI Taxonomy" id="370345"/>
    <lineage>
        <taxon>Eukaryota</taxon>
        <taxon>Metazoa</taxon>
        <taxon>Spiralia</taxon>
        <taxon>Lophotrochozoa</taxon>
        <taxon>Mollusca</taxon>
        <taxon>Gastropoda</taxon>
        <taxon>Caenogastropoda</taxon>
        <taxon>Sorbeoconcha</taxon>
        <taxon>Cerithioidea</taxon>
        <taxon>Batillariidae</taxon>
        <taxon>Batillaria</taxon>
    </lineage>
</organism>
<accession>A0ABD0LW14</accession>
<evidence type="ECO:0000313" key="2">
    <source>
        <dbReference type="EMBL" id="KAK7503142.1"/>
    </source>
</evidence>
<evidence type="ECO:0000313" key="3">
    <source>
        <dbReference type="Proteomes" id="UP001519460"/>
    </source>
</evidence>
<reference evidence="2 3" key="1">
    <citation type="journal article" date="2023" name="Sci. Data">
        <title>Genome assembly of the Korean intertidal mud-creeper Batillaria attramentaria.</title>
        <authorList>
            <person name="Patra A.K."/>
            <person name="Ho P.T."/>
            <person name="Jun S."/>
            <person name="Lee S.J."/>
            <person name="Kim Y."/>
            <person name="Won Y.J."/>
        </authorList>
    </citation>
    <scope>NUCLEOTIDE SEQUENCE [LARGE SCALE GENOMIC DNA]</scope>
    <source>
        <strain evidence="2">Wonlab-2016</strain>
    </source>
</reference>